<keyword evidence="8" id="KW-0282">Flagellum</keyword>
<organism evidence="8 9">
    <name type="scientific">Paenibacillus plantarum</name>
    <dbReference type="NCBI Taxonomy" id="2654975"/>
    <lineage>
        <taxon>Bacteria</taxon>
        <taxon>Bacillati</taxon>
        <taxon>Bacillota</taxon>
        <taxon>Bacilli</taxon>
        <taxon>Bacillales</taxon>
        <taxon>Paenibacillaceae</taxon>
        <taxon>Paenibacillus</taxon>
    </lineage>
</organism>
<sequence>MSLLDKPSWNMMERSLDASTLRQKVAANNIANVDTPNFKRSEVVFEELLQGQMNANTPSINGFRTDPRHFVIGKTTTLPNTEIKSDDSTAINNNLNNVDMDYEMSLMAKNQLKYNTMIQQMNSDFKKLRTVIGGRQ</sequence>
<evidence type="ECO:0000256" key="6">
    <source>
        <dbReference type="PIRNR" id="PIRNR002889"/>
    </source>
</evidence>
<comment type="caution">
    <text evidence="8">The sequence shown here is derived from an EMBL/GenBank/DDBJ whole genome shotgun (WGS) entry which is preliminary data.</text>
</comment>
<comment type="function">
    <text evidence="5 6">Structural component of flagellum, the bacterial motility apparatus. Part of the rod structure of flagellar basal body.</text>
</comment>
<evidence type="ECO:0000313" key="8">
    <source>
        <dbReference type="EMBL" id="NOU68447.1"/>
    </source>
</evidence>
<name>A0ABX1XJ22_9BACL</name>
<keyword evidence="4 6" id="KW-0975">Bacterial flagellum</keyword>
<evidence type="ECO:0000256" key="4">
    <source>
        <dbReference type="ARBA" id="ARBA00023143"/>
    </source>
</evidence>
<dbReference type="EMBL" id="WHNY01000075">
    <property type="protein sequence ID" value="NOU68447.1"/>
    <property type="molecule type" value="Genomic_DNA"/>
</dbReference>
<dbReference type="PANTHER" id="PTHR30435">
    <property type="entry name" value="FLAGELLAR PROTEIN"/>
    <property type="match status" value="1"/>
</dbReference>
<evidence type="ECO:0000259" key="7">
    <source>
        <dbReference type="Pfam" id="PF00460"/>
    </source>
</evidence>
<dbReference type="NCBIfam" id="TIGR01396">
    <property type="entry name" value="FlgB"/>
    <property type="match status" value="1"/>
</dbReference>
<dbReference type="RefSeq" id="WP_171635792.1">
    <property type="nucleotide sequence ID" value="NZ_WHNY01000075.1"/>
</dbReference>
<evidence type="ECO:0000313" key="9">
    <source>
        <dbReference type="Proteomes" id="UP000653578"/>
    </source>
</evidence>
<evidence type="ECO:0000256" key="5">
    <source>
        <dbReference type="ARBA" id="ARBA00024934"/>
    </source>
</evidence>
<comment type="similarity">
    <text evidence="2 6">Belongs to the flagella basal body rod proteins family.</text>
</comment>
<comment type="subunit">
    <text evidence="6">The basal body constitutes a major portion of the flagellar organelle and consists of a number of rings mounted on a central rod.</text>
</comment>
<dbReference type="Proteomes" id="UP000653578">
    <property type="component" value="Unassembled WGS sequence"/>
</dbReference>
<dbReference type="PIRSF" id="PIRSF002889">
    <property type="entry name" value="Rod_FlgB"/>
    <property type="match status" value="1"/>
</dbReference>
<feature type="domain" description="Flagellar basal body rod protein N-terminal" evidence="7">
    <location>
        <begin position="20"/>
        <end position="39"/>
    </location>
</feature>
<gene>
    <name evidence="8" type="primary">flgB</name>
    <name evidence="8" type="ORF">GC096_30935</name>
</gene>
<proteinExistence type="inferred from homology"/>
<accession>A0ABX1XJ22</accession>
<dbReference type="PANTHER" id="PTHR30435:SF12">
    <property type="entry name" value="FLAGELLAR BASAL BODY ROD PROTEIN FLGB"/>
    <property type="match status" value="1"/>
</dbReference>
<keyword evidence="9" id="KW-1185">Reference proteome</keyword>
<reference evidence="8 9" key="1">
    <citation type="submission" date="2019-10" db="EMBL/GenBank/DDBJ databases">
        <title>Description of Paenibacillus humi sp. nov.</title>
        <authorList>
            <person name="Carlier A."/>
            <person name="Qi S."/>
        </authorList>
    </citation>
    <scope>NUCLEOTIDE SEQUENCE [LARGE SCALE GENOMIC DNA]</scope>
    <source>
        <strain evidence="8 9">LMG 31461</strain>
    </source>
</reference>
<keyword evidence="8" id="KW-0969">Cilium</keyword>
<dbReference type="InterPro" id="IPR001444">
    <property type="entry name" value="Flag_bb_rod_N"/>
</dbReference>
<evidence type="ECO:0000256" key="2">
    <source>
        <dbReference type="ARBA" id="ARBA00009677"/>
    </source>
</evidence>
<keyword evidence="8" id="KW-0966">Cell projection</keyword>
<protein>
    <recommendedName>
        <fullName evidence="3 6">Flagellar basal body rod protein FlgB</fullName>
    </recommendedName>
</protein>
<evidence type="ECO:0000256" key="3">
    <source>
        <dbReference type="ARBA" id="ARBA00014376"/>
    </source>
</evidence>
<dbReference type="Pfam" id="PF00460">
    <property type="entry name" value="Flg_bb_rod"/>
    <property type="match status" value="1"/>
</dbReference>
<dbReference type="InterPro" id="IPR006300">
    <property type="entry name" value="FlgB"/>
</dbReference>
<evidence type="ECO:0000256" key="1">
    <source>
        <dbReference type="ARBA" id="ARBA00004117"/>
    </source>
</evidence>
<comment type="subcellular location">
    <subcellularLocation>
        <location evidence="1 6">Bacterial flagellum basal body</location>
    </subcellularLocation>
</comment>